<accession>A0A814GNK5</accession>
<evidence type="ECO:0000256" key="5">
    <source>
        <dbReference type="SAM" id="Phobius"/>
    </source>
</evidence>
<evidence type="ECO:0000256" key="4">
    <source>
        <dbReference type="ARBA" id="ARBA00023136"/>
    </source>
</evidence>
<dbReference type="PANTHER" id="PTHR46641:SF2">
    <property type="entry name" value="FMRFAMIDE RECEPTOR"/>
    <property type="match status" value="1"/>
</dbReference>
<dbReference type="InterPro" id="IPR017452">
    <property type="entry name" value="GPCR_Rhodpsn_7TM"/>
</dbReference>
<feature type="transmembrane region" description="Helical" evidence="5">
    <location>
        <begin position="136"/>
        <end position="156"/>
    </location>
</feature>
<evidence type="ECO:0000313" key="8">
    <source>
        <dbReference type="Proteomes" id="UP000663828"/>
    </source>
</evidence>
<feature type="transmembrane region" description="Helical" evidence="5">
    <location>
        <begin position="283"/>
        <end position="303"/>
    </location>
</feature>
<dbReference type="AlphaFoldDB" id="A0A814GNK5"/>
<evidence type="ECO:0000313" key="7">
    <source>
        <dbReference type="EMBL" id="CAF0998767.1"/>
    </source>
</evidence>
<feature type="transmembrane region" description="Helical" evidence="5">
    <location>
        <begin position="56"/>
        <end position="76"/>
    </location>
</feature>
<feature type="transmembrane region" description="Helical" evidence="5">
    <location>
        <begin position="20"/>
        <end position="44"/>
    </location>
</feature>
<organism evidence="7 8">
    <name type="scientific">Adineta ricciae</name>
    <name type="common">Rotifer</name>
    <dbReference type="NCBI Taxonomy" id="249248"/>
    <lineage>
        <taxon>Eukaryota</taxon>
        <taxon>Metazoa</taxon>
        <taxon>Spiralia</taxon>
        <taxon>Gnathifera</taxon>
        <taxon>Rotifera</taxon>
        <taxon>Eurotatoria</taxon>
        <taxon>Bdelloidea</taxon>
        <taxon>Adinetida</taxon>
        <taxon>Adinetidae</taxon>
        <taxon>Adineta</taxon>
    </lineage>
</organism>
<proteinExistence type="predicted"/>
<dbReference type="Pfam" id="PF00001">
    <property type="entry name" value="7tm_1"/>
    <property type="match status" value="1"/>
</dbReference>
<gene>
    <name evidence="7" type="ORF">XAT740_LOCUS13091</name>
</gene>
<feature type="transmembrane region" description="Helical" evidence="5">
    <location>
        <begin position="96"/>
        <end position="115"/>
    </location>
</feature>
<dbReference type="InterPro" id="IPR052954">
    <property type="entry name" value="GPCR-Ligand_Int"/>
</dbReference>
<evidence type="ECO:0000256" key="1">
    <source>
        <dbReference type="ARBA" id="ARBA00004370"/>
    </source>
</evidence>
<dbReference type="InterPro" id="IPR000276">
    <property type="entry name" value="GPCR_Rhodpsn"/>
</dbReference>
<dbReference type="SUPFAM" id="SSF81321">
    <property type="entry name" value="Family A G protein-coupled receptor-like"/>
    <property type="match status" value="1"/>
</dbReference>
<dbReference type="PROSITE" id="PS50262">
    <property type="entry name" value="G_PROTEIN_RECEP_F1_2"/>
    <property type="match status" value="1"/>
</dbReference>
<keyword evidence="8" id="KW-1185">Reference proteome</keyword>
<sequence>MVVVFNETRFDVMEEIMDKLNLYLSLVVLFFGTIGNILNCLVLSRPSLRINPCAQYFLSSSVVNMISLIFGLSTRLLSSWHVDPTDTNDYLCKCRAFIVFTFRTIGIWLIMFATIDRWFLSSRKHYLRSLSNLKTVHLGIVLCCCIAIISYIHMFFCYQANLVHTPLKCYGKTISCRFTTDLVYALITILIPSILMISFSLLIIKNIHHLRTRKQHLAAVSVERLSRPRETKIQRVDHNLLRMLLIQVFLLVSFCLPQAIQKFYITFNATYALHDWKDNVSRFLYNVDVLLAFVASGMPFYLYTFTGRTVVRREFFALVGILIRRFGGESIRSLS</sequence>
<evidence type="ECO:0000256" key="3">
    <source>
        <dbReference type="ARBA" id="ARBA00022989"/>
    </source>
</evidence>
<keyword evidence="4 5" id="KW-0472">Membrane</keyword>
<comment type="subcellular location">
    <subcellularLocation>
        <location evidence="1">Membrane</location>
    </subcellularLocation>
</comment>
<name>A0A814GNK5_ADIRI</name>
<dbReference type="Proteomes" id="UP000663828">
    <property type="component" value="Unassembled WGS sequence"/>
</dbReference>
<evidence type="ECO:0000259" key="6">
    <source>
        <dbReference type="PROSITE" id="PS50262"/>
    </source>
</evidence>
<feature type="transmembrane region" description="Helical" evidence="5">
    <location>
        <begin position="240"/>
        <end position="260"/>
    </location>
</feature>
<feature type="domain" description="G-protein coupled receptors family 1 profile" evidence="6">
    <location>
        <begin position="35"/>
        <end position="303"/>
    </location>
</feature>
<keyword evidence="3 5" id="KW-1133">Transmembrane helix</keyword>
<keyword evidence="2 5" id="KW-0812">Transmembrane</keyword>
<reference evidence="7" key="1">
    <citation type="submission" date="2021-02" db="EMBL/GenBank/DDBJ databases">
        <authorList>
            <person name="Nowell W R."/>
        </authorList>
    </citation>
    <scope>NUCLEOTIDE SEQUENCE</scope>
</reference>
<dbReference type="GO" id="GO:0016020">
    <property type="term" value="C:membrane"/>
    <property type="evidence" value="ECO:0007669"/>
    <property type="project" value="UniProtKB-SubCell"/>
</dbReference>
<feature type="transmembrane region" description="Helical" evidence="5">
    <location>
        <begin position="182"/>
        <end position="204"/>
    </location>
</feature>
<comment type="caution">
    <text evidence="7">The sequence shown here is derived from an EMBL/GenBank/DDBJ whole genome shotgun (WGS) entry which is preliminary data.</text>
</comment>
<dbReference type="GO" id="GO:0004930">
    <property type="term" value="F:G protein-coupled receptor activity"/>
    <property type="evidence" value="ECO:0007669"/>
    <property type="project" value="InterPro"/>
</dbReference>
<protein>
    <recommendedName>
        <fullName evidence="6">G-protein coupled receptors family 1 profile domain-containing protein</fullName>
    </recommendedName>
</protein>
<dbReference type="EMBL" id="CAJNOR010000752">
    <property type="protein sequence ID" value="CAF0998767.1"/>
    <property type="molecule type" value="Genomic_DNA"/>
</dbReference>
<dbReference type="PANTHER" id="PTHR46641">
    <property type="entry name" value="FMRFAMIDE RECEPTOR-RELATED"/>
    <property type="match status" value="1"/>
</dbReference>
<dbReference type="Gene3D" id="1.20.1070.10">
    <property type="entry name" value="Rhodopsin 7-helix transmembrane proteins"/>
    <property type="match status" value="1"/>
</dbReference>
<evidence type="ECO:0000256" key="2">
    <source>
        <dbReference type="ARBA" id="ARBA00022692"/>
    </source>
</evidence>